<evidence type="ECO:0000256" key="5">
    <source>
        <dbReference type="ARBA" id="ARBA00022840"/>
    </source>
</evidence>
<dbReference type="InterPro" id="IPR050306">
    <property type="entry name" value="PfkB_Carbo_kinase"/>
</dbReference>
<dbReference type="EC" id="2.7.1.45" evidence="8"/>
<dbReference type="GO" id="GO:0008673">
    <property type="term" value="F:2-dehydro-3-deoxygluconokinase activity"/>
    <property type="evidence" value="ECO:0007669"/>
    <property type="project" value="UniProtKB-EC"/>
</dbReference>
<keyword evidence="5" id="KW-0067">ATP-binding</keyword>
<reference evidence="8 9" key="1">
    <citation type="submission" date="2020-08" db="EMBL/GenBank/DDBJ databases">
        <title>Genomic Encyclopedia of Type Strains, Phase III (KMG-III): the genomes of soil and plant-associated and newly described type strains.</title>
        <authorList>
            <person name="Whitman W."/>
        </authorList>
    </citation>
    <scope>NUCLEOTIDE SEQUENCE [LARGE SCALE GENOMIC DNA]</scope>
    <source>
        <strain evidence="8 9">CECT 8577</strain>
    </source>
</reference>
<dbReference type="CDD" id="cd01166">
    <property type="entry name" value="KdgK"/>
    <property type="match status" value="1"/>
</dbReference>
<evidence type="ECO:0000256" key="2">
    <source>
        <dbReference type="ARBA" id="ARBA00022679"/>
    </source>
</evidence>
<evidence type="ECO:0000256" key="1">
    <source>
        <dbReference type="ARBA" id="ARBA00010688"/>
    </source>
</evidence>
<name>A0A839S2V1_9PSEU</name>
<accession>A0A839S2V1</accession>
<gene>
    <name evidence="8" type="ORF">FHS23_003105</name>
</gene>
<evidence type="ECO:0000313" key="8">
    <source>
        <dbReference type="EMBL" id="MBB3052076.1"/>
    </source>
</evidence>
<dbReference type="EMBL" id="JACHWU010000003">
    <property type="protein sequence ID" value="MBB3052076.1"/>
    <property type="molecule type" value="Genomic_DNA"/>
</dbReference>
<dbReference type="Proteomes" id="UP000550714">
    <property type="component" value="Unassembled WGS sequence"/>
</dbReference>
<evidence type="ECO:0000256" key="3">
    <source>
        <dbReference type="ARBA" id="ARBA00022741"/>
    </source>
</evidence>
<dbReference type="InterPro" id="IPR029056">
    <property type="entry name" value="Ribokinase-like"/>
</dbReference>
<dbReference type="GO" id="GO:0005524">
    <property type="term" value="F:ATP binding"/>
    <property type="evidence" value="ECO:0007669"/>
    <property type="project" value="UniProtKB-KW"/>
</dbReference>
<evidence type="ECO:0000256" key="6">
    <source>
        <dbReference type="SAM" id="MobiDB-lite"/>
    </source>
</evidence>
<dbReference type="InterPro" id="IPR011611">
    <property type="entry name" value="PfkB_dom"/>
</dbReference>
<dbReference type="AlphaFoldDB" id="A0A839S2V1"/>
<proteinExistence type="inferred from homology"/>
<keyword evidence="9" id="KW-1185">Reference proteome</keyword>
<dbReference type="RefSeq" id="WP_183655282.1">
    <property type="nucleotide sequence ID" value="NZ_JACHWU010000003.1"/>
</dbReference>
<protein>
    <submittedName>
        <fullName evidence="8">2-dehydro-3-deoxygluconokinase</fullName>
        <ecNumber evidence="8">2.7.1.45</ecNumber>
    </submittedName>
</protein>
<keyword evidence="3" id="KW-0547">Nucleotide-binding</keyword>
<comment type="caution">
    <text evidence="8">The sequence shown here is derived from an EMBL/GenBank/DDBJ whole genome shotgun (WGS) entry which is preliminary data.</text>
</comment>
<keyword evidence="2 8" id="KW-0808">Transferase</keyword>
<organism evidence="8 9">
    <name type="scientific">Prauserella isguenensis</name>
    <dbReference type="NCBI Taxonomy" id="1470180"/>
    <lineage>
        <taxon>Bacteria</taxon>
        <taxon>Bacillati</taxon>
        <taxon>Actinomycetota</taxon>
        <taxon>Actinomycetes</taxon>
        <taxon>Pseudonocardiales</taxon>
        <taxon>Pseudonocardiaceae</taxon>
        <taxon>Prauserella</taxon>
    </lineage>
</organism>
<keyword evidence="4 8" id="KW-0418">Kinase</keyword>
<comment type="similarity">
    <text evidence="1">Belongs to the carbohydrate kinase PfkB family.</text>
</comment>
<evidence type="ECO:0000256" key="4">
    <source>
        <dbReference type="ARBA" id="ARBA00022777"/>
    </source>
</evidence>
<dbReference type="SUPFAM" id="SSF53613">
    <property type="entry name" value="Ribokinase-like"/>
    <property type="match status" value="1"/>
</dbReference>
<feature type="compositionally biased region" description="Basic and acidic residues" evidence="6">
    <location>
        <begin position="297"/>
        <end position="308"/>
    </location>
</feature>
<dbReference type="PANTHER" id="PTHR43085">
    <property type="entry name" value="HEXOKINASE FAMILY MEMBER"/>
    <property type="match status" value="1"/>
</dbReference>
<evidence type="ECO:0000259" key="7">
    <source>
        <dbReference type="Pfam" id="PF00294"/>
    </source>
</evidence>
<feature type="domain" description="Carbohydrate kinase PfkB" evidence="7">
    <location>
        <begin position="5"/>
        <end position="299"/>
    </location>
</feature>
<sequence length="317" mass="32878">MSAGLVTFGEALASFRTSTGKLRHATTVDVGIAGTEATVAVGVSRLGARAAWTGRIGADEPGALVLTRLREEGVDTSAAVTDAHSPTGLVLRDVRSRDTNRSAFYRTGSAGTRIAPEDLREDLIAGAGVLHLSGSTAALSETADDATFTAAEIAGEAGVPVSVALDHRPALWRPEDARDTLLDLVSHADIVFARTDEARLLGFDGDADSLMAELAALGPDDVIVTQGPRGAVAEIAGARYDVPSYPVHEIDPDAADEAFVAGYLADLLAGEPADRRVRTAAACRAAAMTVPGGADSLPERGDLVDLPRQHRLARQSP</sequence>
<dbReference type="Gene3D" id="3.40.1190.20">
    <property type="match status" value="1"/>
</dbReference>
<dbReference type="PANTHER" id="PTHR43085:SF1">
    <property type="entry name" value="PSEUDOURIDINE KINASE-RELATED"/>
    <property type="match status" value="1"/>
</dbReference>
<evidence type="ECO:0000313" key="9">
    <source>
        <dbReference type="Proteomes" id="UP000550714"/>
    </source>
</evidence>
<feature type="region of interest" description="Disordered" evidence="6">
    <location>
        <begin position="291"/>
        <end position="317"/>
    </location>
</feature>
<dbReference type="Pfam" id="PF00294">
    <property type="entry name" value="PfkB"/>
    <property type="match status" value="1"/>
</dbReference>